<dbReference type="InterPro" id="IPR009723">
    <property type="entry name" value="Pop1_N"/>
</dbReference>
<feature type="region of interest" description="Disordered" evidence="4">
    <location>
        <begin position="1"/>
        <end position="52"/>
    </location>
</feature>
<dbReference type="RefSeq" id="XP_033585915.1">
    <property type="nucleotide sequence ID" value="XM_033734623.1"/>
</dbReference>
<gene>
    <name evidence="8" type="ORF">BDY17DRAFT_303706</name>
</gene>
<organism evidence="8 9">
    <name type="scientific">Neohortaea acidophila</name>
    <dbReference type="NCBI Taxonomy" id="245834"/>
    <lineage>
        <taxon>Eukaryota</taxon>
        <taxon>Fungi</taxon>
        <taxon>Dikarya</taxon>
        <taxon>Ascomycota</taxon>
        <taxon>Pezizomycotina</taxon>
        <taxon>Dothideomycetes</taxon>
        <taxon>Dothideomycetidae</taxon>
        <taxon>Mycosphaerellales</taxon>
        <taxon>Teratosphaeriaceae</taxon>
        <taxon>Neohortaea</taxon>
    </lineage>
</organism>
<dbReference type="Pfam" id="PF06978">
    <property type="entry name" value="POP1_N"/>
    <property type="match status" value="1"/>
</dbReference>
<comment type="subcellular location">
    <subcellularLocation>
        <location evidence="1">Nucleus</location>
    </subcellularLocation>
</comment>
<dbReference type="GeneID" id="54475625"/>
<evidence type="ECO:0000313" key="8">
    <source>
        <dbReference type="EMBL" id="KAF2479345.1"/>
    </source>
</evidence>
<evidence type="ECO:0000256" key="3">
    <source>
        <dbReference type="ARBA" id="ARBA00023242"/>
    </source>
</evidence>
<proteinExistence type="predicted"/>
<accession>A0A6A6PHF6</accession>
<feature type="compositionally biased region" description="Basic and acidic residues" evidence="4">
    <location>
        <begin position="162"/>
        <end position="172"/>
    </location>
</feature>
<dbReference type="InterPro" id="IPR055079">
    <property type="entry name" value="POP1_C"/>
</dbReference>
<dbReference type="Pfam" id="PF08170">
    <property type="entry name" value="POPLD"/>
    <property type="match status" value="1"/>
</dbReference>
<evidence type="ECO:0000259" key="7">
    <source>
        <dbReference type="Pfam" id="PF22770"/>
    </source>
</evidence>
<dbReference type="PANTHER" id="PTHR22731">
    <property type="entry name" value="RIBONUCLEASES P/MRP PROTEIN SUBUNIT POP1"/>
    <property type="match status" value="1"/>
</dbReference>
<feature type="compositionally biased region" description="Basic and acidic residues" evidence="4">
    <location>
        <begin position="36"/>
        <end position="45"/>
    </location>
</feature>
<feature type="region of interest" description="Disordered" evidence="4">
    <location>
        <begin position="158"/>
        <end position="179"/>
    </location>
</feature>
<dbReference type="OrthoDB" id="442863at2759"/>
<evidence type="ECO:0000256" key="2">
    <source>
        <dbReference type="ARBA" id="ARBA00022694"/>
    </source>
</evidence>
<feature type="compositionally biased region" description="Basic residues" evidence="4">
    <location>
        <begin position="100"/>
        <end position="117"/>
    </location>
</feature>
<evidence type="ECO:0000259" key="5">
    <source>
        <dbReference type="Pfam" id="PF06978"/>
    </source>
</evidence>
<dbReference type="GO" id="GO:0001682">
    <property type="term" value="P:tRNA 5'-leader removal"/>
    <property type="evidence" value="ECO:0007669"/>
    <property type="project" value="InterPro"/>
</dbReference>
<feature type="region of interest" description="Disordered" evidence="4">
    <location>
        <begin position="97"/>
        <end position="117"/>
    </location>
</feature>
<evidence type="ECO:0000259" key="6">
    <source>
        <dbReference type="Pfam" id="PF08170"/>
    </source>
</evidence>
<name>A0A6A6PHF6_9PEZI</name>
<reference evidence="8" key="1">
    <citation type="journal article" date="2020" name="Stud. Mycol.">
        <title>101 Dothideomycetes genomes: a test case for predicting lifestyles and emergence of pathogens.</title>
        <authorList>
            <person name="Haridas S."/>
            <person name="Albert R."/>
            <person name="Binder M."/>
            <person name="Bloem J."/>
            <person name="Labutti K."/>
            <person name="Salamov A."/>
            <person name="Andreopoulos B."/>
            <person name="Baker S."/>
            <person name="Barry K."/>
            <person name="Bills G."/>
            <person name="Bluhm B."/>
            <person name="Cannon C."/>
            <person name="Castanera R."/>
            <person name="Culley D."/>
            <person name="Daum C."/>
            <person name="Ezra D."/>
            <person name="Gonzalez J."/>
            <person name="Henrissat B."/>
            <person name="Kuo A."/>
            <person name="Liang C."/>
            <person name="Lipzen A."/>
            <person name="Lutzoni F."/>
            <person name="Magnuson J."/>
            <person name="Mondo S."/>
            <person name="Nolan M."/>
            <person name="Ohm R."/>
            <person name="Pangilinan J."/>
            <person name="Park H.-J."/>
            <person name="Ramirez L."/>
            <person name="Alfaro M."/>
            <person name="Sun H."/>
            <person name="Tritt A."/>
            <person name="Yoshinaga Y."/>
            <person name="Zwiers L.-H."/>
            <person name="Turgeon B."/>
            <person name="Goodwin S."/>
            <person name="Spatafora J."/>
            <person name="Crous P."/>
            <person name="Grigoriev I."/>
        </authorList>
    </citation>
    <scope>NUCLEOTIDE SEQUENCE</scope>
    <source>
        <strain evidence="8">CBS 113389</strain>
    </source>
</reference>
<dbReference type="InterPro" id="IPR012590">
    <property type="entry name" value="POPLD_dom"/>
</dbReference>
<dbReference type="PANTHER" id="PTHR22731:SF3">
    <property type="entry name" value="RIBONUCLEASES P_MRP PROTEIN SUBUNIT POP1"/>
    <property type="match status" value="1"/>
</dbReference>
<dbReference type="GO" id="GO:0005655">
    <property type="term" value="C:nucleolar ribonuclease P complex"/>
    <property type="evidence" value="ECO:0007669"/>
    <property type="project" value="InterPro"/>
</dbReference>
<dbReference type="Pfam" id="PF22770">
    <property type="entry name" value="POP1_C"/>
    <property type="match status" value="1"/>
</dbReference>
<feature type="domain" description="Pop1 N-terminal" evidence="5">
    <location>
        <begin position="66"/>
        <end position="277"/>
    </location>
</feature>
<keyword evidence="3" id="KW-0539">Nucleus</keyword>
<dbReference type="EMBL" id="MU001641">
    <property type="protein sequence ID" value="KAF2479345.1"/>
    <property type="molecule type" value="Genomic_DNA"/>
</dbReference>
<dbReference type="Proteomes" id="UP000799767">
    <property type="component" value="Unassembled WGS sequence"/>
</dbReference>
<evidence type="ECO:0000256" key="4">
    <source>
        <dbReference type="SAM" id="MobiDB-lite"/>
    </source>
</evidence>
<keyword evidence="9" id="KW-1185">Reference proteome</keyword>
<sequence>MAQPTLPAPSAPSKKRKDPPINSAFRPHAQKKQKTDHRARQRDARTLSTQTTSKAFHNGALDVSAFIKAREYEITALQQGIQRSGHANNRRAFQQVPKELRRRTASHNAKKVPKRLRRRAEKEMIEDNTPTVTARRRKPTGHMRLRLDTMKRLRALGAQKRAAKDKAKEGKADATGQPDRAAAILPRKPKLKKQPTLAKPPTPKARFRKRQIHKSWLPTHLFHTKRAHMTPPSAPLWRFSIPLTPTQKSYRPTHRAANERGAVAWDMSYIATIALEGREDSIESLLRGLRVDMAQGRAKWKNGTRCREVWIYGRDSKHPIAPVTIIWSASSTVEVQPSSRKRTLFLRMHPSAFTQTWEEVLKMARTAKPAVTVEDLRFEIGSIDITGPGSTEALLAALWPTQTPTEEVSVEKTWASLLGLTNPASLPAGAMLAFDTQDPRLHHPPRTVQPPTSQQEYDNLLRLIAEWPVDRLLTNPVIFDRIARQEGSRLPSQKAINRRKSLATPGAYPEAIATDPAIPILLYTTPDSDRRTQSTWTLLAPWKTIQPIWYSIQYYPLSTGHQPRFGGLNEKRQLAFQRGIAWFPADYPGTDAGWEWEMQERRVRLEEWKKRPKAKRVSWERVDLGGGRRGEVGDGLACDWSLLLRREEAAVAREEGQATTRPEGLAHLPPAHAREVLSNAASTSPSPIDGKLATIRLTLITRGVPQTCARIYRLPRTDIALRKSWLTLLEKPNGNHKHHLPTTVALPKDASPHLLQRRLAQSLLYTAQAGEETYPSCPGEEDLIGFVTTGNFNLAEGKGTGMGCVMLAKVLEDVRSGEDEVRRLCVVRNSGEGIARLGRWEVV</sequence>
<feature type="domain" description="POPLD" evidence="6">
    <location>
        <begin position="535"/>
        <end position="640"/>
    </location>
</feature>
<feature type="compositionally biased region" description="Pro residues" evidence="4">
    <location>
        <begin position="1"/>
        <end position="10"/>
    </location>
</feature>
<protein>
    <submittedName>
        <fullName evidence="8">Ribonucleases P/MRP protein subunit POP1-domain-containing protein</fullName>
    </submittedName>
</protein>
<keyword evidence="2" id="KW-0819">tRNA processing</keyword>
<evidence type="ECO:0000313" key="9">
    <source>
        <dbReference type="Proteomes" id="UP000799767"/>
    </source>
</evidence>
<dbReference type="AlphaFoldDB" id="A0A6A6PHF6"/>
<dbReference type="GO" id="GO:0000172">
    <property type="term" value="C:ribonuclease MRP complex"/>
    <property type="evidence" value="ECO:0007669"/>
    <property type="project" value="InterPro"/>
</dbReference>
<dbReference type="InterPro" id="IPR039182">
    <property type="entry name" value="Pop1"/>
</dbReference>
<feature type="domain" description="POP1 C-terminal" evidence="7">
    <location>
        <begin position="692"/>
        <end position="842"/>
    </location>
</feature>
<evidence type="ECO:0000256" key="1">
    <source>
        <dbReference type="ARBA" id="ARBA00004123"/>
    </source>
</evidence>